<keyword evidence="2" id="KW-1185">Reference proteome</keyword>
<sequence>MKMQKLCITKKVKCPKLGNLETIKACKLGGKRSINTHLTQKKTESKNRIPFNFAPTAYATASYSEDICITPVKLVISLNSPKLSKPDDFIEPFTNLSIPSTEEFFRHKNLSEPIPEIVDDKKSIGFSYQCEKRIRATKCKAVTRSLQLNKECLQNSLSYYSINESINKTKISKKTPLKTLSKKLKASCKKRSF</sequence>
<organism evidence="1 2">
    <name type="scientific">Stentor coeruleus</name>
    <dbReference type="NCBI Taxonomy" id="5963"/>
    <lineage>
        <taxon>Eukaryota</taxon>
        <taxon>Sar</taxon>
        <taxon>Alveolata</taxon>
        <taxon>Ciliophora</taxon>
        <taxon>Postciliodesmatophora</taxon>
        <taxon>Heterotrichea</taxon>
        <taxon>Heterotrichida</taxon>
        <taxon>Stentoridae</taxon>
        <taxon>Stentor</taxon>
    </lineage>
</organism>
<dbReference type="AlphaFoldDB" id="A0A1R2CZV4"/>
<protein>
    <submittedName>
        <fullName evidence="1">Uncharacterized protein</fullName>
    </submittedName>
</protein>
<accession>A0A1R2CZV4</accession>
<name>A0A1R2CZV4_9CILI</name>
<gene>
    <name evidence="1" type="ORF">SteCoe_2185</name>
</gene>
<evidence type="ECO:0000313" key="2">
    <source>
        <dbReference type="Proteomes" id="UP000187209"/>
    </source>
</evidence>
<comment type="caution">
    <text evidence="1">The sequence shown here is derived from an EMBL/GenBank/DDBJ whole genome shotgun (WGS) entry which is preliminary data.</text>
</comment>
<reference evidence="1 2" key="1">
    <citation type="submission" date="2016-11" db="EMBL/GenBank/DDBJ databases">
        <title>The macronuclear genome of Stentor coeruleus: a giant cell with tiny introns.</title>
        <authorList>
            <person name="Slabodnick M."/>
            <person name="Ruby J.G."/>
            <person name="Reiff S.B."/>
            <person name="Swart E.C."/>
            <person name="Gosai S."/>
            <person name="Prabakaran S."/>
            <person name="Witkowska E."/>
            <person name="Larue G.E."/>
            <person name="Fisher S."/>
            <person name="Freeman R.M."/>
            <person name="Gunawardena J."/>
            <person name="Chu W."/>
            <person name="Stover N.A."/>
            <person name="Gregory B.D."/>
            <person name="Nowacki M."/>
            <person name="Derisi J."/>
            <person name="Roy S.W."/>
            <person name="Marshall W.F."/>
            <person name="Sood P."/>
        </authorList>
    </citation>
    <scope>NUCLEOTIDE SEQUENCE [LARGE SCALE GENOMIC DNA]</scope>
    <source>
        <strain evidence="1">WM001</strain>
    </source>
</reference>
<evidence type="ECO:0000313" key="1">
    <source>
        <dbReference type="EMBL" id="OMJ94547.1"/>
    </source>
</evidence>
<proteinExistence type="predicted"/>
<dbReference type="Proteomes" id="UP000187209">
    <property type="component" value="Unassembled WGS sequence"/>
</dbReference>
<dbReference type="EMBL" id="MPUH01000024">
    <property type="protein sequence ID" value="OMJ94547.1"/>
    <property type="molecule type" value="Genomic_DNA"/>
</dbReference>